<proteinExistence type="inferred from homology"/>
<evidence type="ECO:0000259" key="14">
    <source>
        <dbReference type="Pfam" id="PF17189"/>
    </source>
</evidence>
<dbReference type="GO" id="GO:0004348">
    <property type="term" value="F:glucosylceramidase activity"/>
    <property type="evidence" value="ECO:0007669"/>
    <property type="project" value="UniProtKB-EC"/>
</dbReference>
<evidence type="ECO:0000256" key="3">
    <source>
        <dbReference type="ARBA" id="ARBA00004991"/>
    </source>
</evidence>
<comment type="similarity">
    <text evidence="4 12">Belongs to the glycosyl hydrolase 30 family.</text>
</comment>
<evidence type="ECO:0000256" key="10">
    <source>
        <dbReference type="ARBA" id="ARBA00050474"/>
    </source>
</evidence>
<dbReference type="GO" id="GO:0030163">
    <property type="term" value="P:protein catabolic process"/>
    <property type="evidence" value="ECO:0007669"/>
    <property type="project" value="UniProtKB-ARBA"/>
</dbReference>
<dbReference type="GO" id="GO:0032006">
    <property type="term" value="P:regulation of TOR signaling"/>
    <property type="evidence" value="ECO:0007669"/>
    <property type="project" value="UniProtKB-ARBA"/>
</dbReference>
<dbReference type="GO" id="GO:0005764">
    <property type="term" value="C:lysosome"/>
    <property type="evidence" value="ECO:0007669"/>
    <property type="project" value="UniProtKB-ARBA"/>
</dbReference>
<feature type="domain" description="Glycosyl hydrolase family 30 beta sandwich" evidence="14">
    <location>
        <begin position="455"/>
        <end position="498"/>
    </location>
</feature>
<evidence type="ECO:0000256" key="9">
    <source>
        <dbReference type="ARBA" id="ARBA00023098"/>
    </source>
</evidence>
<evidence type="ECO:0000256" key="1">
    <source>
        <dbReference type="ARBA" id="ARBA00001013"/>
    </source>
</evidence>
<comment type="pathway">
    <text evidence="2">Lipid metabolism; sphingolipid metabolism.</text>
</comment>
<dbReference type="InterPro" id="IPR033452">
    <property type="entry name" value="GH30_C"/>
</dbReference>
<comment type="catalytic activity">
    <reaction evidence="10">
        <text>a beta-D-glucosylceramide + H2O = an N-acyl-sphingoid base + D-glucose</text>
        <dbReference type="Rhea" id="RHEA:81447"/>
        <dbReference type="ChEBI" id="CHEBI:4167"/>
        <dbReference type="ChEBI" id="CHEBI:15377"/>
        <dbReference type="ChEBI" id="CHEBI:83264"/>
        <dbReference type="ChEBI" id="CHEBI:83273"/>
    </reaction>
    <physiologicalReaction direction="left-to-right" evidence="10">
        <dbReference type="Rhea" id="RHEA:81448"/>
    </physiologicalReaction>
</comment>
<dbReference type="GO" id="GO:0005774">
    <property type="term" value="C:vacuolar membrane"/>
    <property type="evidence" value="ECO:0007669"/>
    <property type="project" value="UniProtKB-ARBA"/>
</dbReference>
<evidence type="ECO:0000256" key="4">
    <source>
        <dbReference type="ARBA" id="ARBA00005382"/>
    </source>
</evidence>
<dbReference type="EMBL" id="OC854838">
    <property type="protein sequence ID" value="CAD7620514.1"/>
    <property type="molecule type" value="Genomic_DNA"/>
</dbReference>
<dbReference type="InterPro" id="IPR017853">
    <property type="entry name" value="GH"/>
</dbReference>
<evidence type="ECO:0000256" key="5">
    <source>
        <dbReference type="ARBA" id="ARBA00012658"/>
    </source>
</evidence>
<dbReference type="SUPFAM" id="SSF51011">
    <property type="entry name" value="Glycosyl hydrolase domain"/>
    <property type="match status" value="1"/>
</dbReference>
<evidence type="ECO:0000259" key="13">
    <source>
        <dbReference type="Pfam" id="PF02055"/>
    </source>
</evidence>
<keyword evidence="16" id="KW-1185">Reference proteome</keyword>
<dbReference type="InterPro" id="IPR016187">
    <property type="entry name" value="CTDL_fold"/>
</dbReference>
<dbReference type="PANTHER" id="PTHR11069">
    <property type="entry name" value="GLUCOSYLCERAMIDASE"/>
    <property type="match status" value="1"/>
</dbReference>
<keyword evidence="8 12" id="KW-0746">Sphingolipid metabolism</keyword>
<dbReference type="AlphaFoldDB" id="A0A7R9KD82"/>
<evidence type="ECO:0000313" key="16">
    <source>
        <dbReference type="Proteomes" id="UP000759131"/>
    </source>
</evidence>
<dbReference type="GO" id="GO:0008202">
    <property type="term" value="P:steroid metabolic process"/>
    <property type="evidence" value="ECO:0007669"/>
    <property type="project" value="UniProtKB-ARBA"/>
</dbReference>
<evidence type="ECO:0000256" key="6">
    <source>
        <dbReference type="ARBA" id="ARBA00022729"/>
    </source>
</evidence>
<dbReference type="FunFam" id="3.20.20.80:FF:000030">
    <property type="entry name" value="Lysosomal acid glucosylceramidase"/>
    <property type="match status" value="1"/>
</dbReference>
<organism evidence="15">
    <name type="scientific">Medioppia subpectinata</name>
    <dbReference type="NCBI Taxonomy" id="1979941"/>
    <lineage>
        <taxon>Eukaryota</taxon>
        <taxon>Metazoa</taxon>
        <taxon>Ecdysozoa</taxon>
        <taxon>Arthropoda</taxon>
        <taxon>Chelicerata</taxon>
        <taxon>Arachnida</taxon>
        <taxon>Acari</taxon>
        <taxon>Acariformes</taxon>
        <taxon>Sarcoptiformes</taxon>
        <taxon>Oribatida</taxon>
        <taxon>Brachypylina</taxon>
        <taxon>Oppioidea</taxon>
        <taxon>Oppiidae</taxon>
        <taxon>Medioppia</taxon>
    </lineage>
</organism>
<evidence type="ECO:0000256" key="11">
    <source>
        <dbReference type="ARBA" id="ARBA00051345"/>
    </source>
</evidence>
<name>A0A7R9KD82_9ACAR</name>
<dbReference type="EC" id="3.2.1.45" evidence="5 12"/>
<dbReference type="EMBL" id="CAJPIZ010000263">
    <property type="protein sequence ID" value="CAG2100944.1"/>
    <property type="molecule type" value="Genomic_DNA"/>
</dbReference>
<dbReference type="GO" id="GO:0006914">
    <property type="term" value="P:autophagy"/>
    <property type="evidence" value="ECO:0007669"/>
    <property type="project" value="UniProtKB-ARBA"/>
</dbReference>
<dbReference type="Gene3D" id="3.20.20.80">
    <property type="entry name" value="Glycosidases"/>
    <property type="match status" value="1"/>
</dbReference>
<evidence type="ECO:0000313" key="15">
    <source>
        <dbReference type="EMBL" id="CAD7620514.1"/>
    </source>
</evidence>
<evidence type="ECO:0000256" key="2">
    <source>
        <dbReference type="ARBA" id="ARBA00004760"/>
    </source>
</evidence>
<comment type="pathway">
    <text evidence="3">Sphingolipid metabolism.</text>
</comment>
<comment type="catalytic activity">
    <reaction evidence="11">
        <text>an N-acyl-1-beta-D-glucosyl-15-methylhexadecasphing-4-enine + H2O = an N-acyl-15-methylhexadecasphing-4-enine + D-glucose</text>
        <dbReference type="Rhea" id="RHEA:34755"/>
        <dbReference type="ChEBI" id="CHEBI:4167"/>
        <dbReference type="ChEBI" id="CHEBI:15377"/>
        <dbReference type="ChEBI" id="CHEBI:70815"/>
        <dbReference type="ChEBI" id="CHEBI:70846"/>
    </reaction>
    <physiologicalReaction direction="left-to-right" evidence="11">
        <dbReference type="Rhea" id="RHEA:34756"/>
    </physiologicalReaction>
</comment>
<dbReference type="SUPFAM" id="SSF51445">
    <property type="entry name" value="(Trans)glycosidases"/>
    <property type="match status" value="1"/>
</dbReference>
<dbReference type="Pfam" id="PF02055">
    <property type="entry name" value="Glyco_hydro_30"/>
    <property type="match status" value="1"/>
</dbReference>
<dbReference type="GO" id="GO:0016241">
    <property type="term" value="P:regulation of macroautophagy"/>
    <property type="evidence" value="ECO:0007669"/>
    <property type="project" value="UniProtKB-ARBA"/>
</dbReference>
<dbReference type="Proteomes" id="UP000759131">
    <property type="component" value="Unassembled WGS sequence"/>
</dbReference>
<dbReference type="PANTHER" id="PTHR11069:SF23">
    <property type="entry name" value="LYSOSOMAL ACID GLUCOSYLCERAMIDASE"/>
    <property type="match status" value="1"/>
</dbReference>
<dbReference type="GO" id="GO:0005102">
    <property type="term" value="F:signaling receptor binding"/>
    <property type="evidence" value="ECO:0007669"/>
    <property type="project" value="UniProtKB-ARBA"/>
</dbReference>
<dbReference type="GO" id="GO:0006680">
    <property type="term" value="P:glucosylceramide catabolic process"/>
    <property type="evidence" value="ECO:0007669"/>
    <property type="project" value="TreeGrafter"/>
</dbReference>
<dbReference type="GO" id="GO:0007040">
    <property type="term" value="P:lysosome organization"/>
    <property type="evidence" value="ECO:0007669"/>
    <property type="project" value="UniProtKB-ARBA"/>
</dbReference>
<reference evidence="15" key="1">
    <citation type="submission" date="2020-11" db="EMBL/GenBank/DDBJ databases">
        <authorList>
            <person name="Tran Van P."/>
        </authorList>
    </citation>
    <scope>NUCLEOTIDE SEQUENCE</scope>
</reference>
<dbReference type="GO" id="GO:0010605">
    <property type="term" value="P:negative regulation of macromolecule metabolic process"/>
    <property type="evidence" value="ECO:0007669"/>
    <property type="project" value="UniProtKB-ARBA"/>
</dbReference>
<dbReference type="InterPro" id="IPR016186">
    <property type="entry name" value="C-type_lectin-like/link_sf"/>
</dbReference>
<evidence type="ECO:0000256" key="7">
    <source>
        <dbReference type="ARBA" id="ARBA00022801"/>
    </source>
</evidence>
<dbReference type="InterPro" id="IPR001139">
    <property type="entry name" value="Glyco_hydro_30"/>
</dbReference>
<dbReference type="InterPro" id="IPR033453">
    <property type="entry name" value="Glyco_hydro_30_TIM-barrel"/>
</dbReference>
<evidence type="ECO:0000256" key="8">
    <source>
        <dbReference type="ARBA" id="ARBA00022919"/>
    </source>
</evidence>
<dbReference type="GO" id="GO:0042391">
    <property type="term" value="P:regulation of membrane potential"/>
    <property type="evidence" value="ECO:0007669"/>
    <property type="project" value="UniProtKB-ARBA"/>
</dbReference>
<dbReference type="Gene3D" id="3.10.100.10">
    <property type="entry name" value="Mannose-Binding Protein A, subunit A"/>
    <property type="match status" value="1"/>
</dbReference>
<keyword evidence="9 12" id="KW-0443">Lipid metabolism</keyword>
<sequence length="581" mass="65267">MGPALSSNSSSATAYGREQCVHRDYGHGSTVCVCDENHCDNLDPIVVTANGVVTVYETSQLGGHRLDKTELRFGDPSNGRTGRSQTIIVDKAKETYQQILGFGGAFTDSAGLNIRSLPAGLQERLIGDYFADTGIEYTFGRIPIGGADFSTRAYTYDDNNNVFDFELNNWKLEQDDFDYKIPFIKSALKASSNKLQLIASTWSPPAWLKDNGKLVGGYLIGAPGGQHYKTYANYIVKFLDAYKAQGIPIWGLTVVNEPLNSKDPNWRFNCLGFTPETQRDFIKLDLGPALQRAGYGLNSTHLMIYDDNFRQLYDWARVIYGDREAAQYVSGAAFHWYQNQNYSEVIEVLDKTRAIGADKFMLNTEGCEEWAGLTEHVQLGSWHSFERYVNDIMIDLNHWSAGWVDWNLALDPTGGPNWAKNFVDAPIIVNAVKREYYKQPVYYALGHFSKFLTPGSKRMHKTHNKQLAADLQSTAFVRPDGGTVVIALNTGDQPIDLTSMLPMLQHAWNMLPKTAVNMCNHAYTEASLITIGSADEQAFLTKLLSNYSTNADRVWINRPNTDNYGNVYNNYVDNTHYDYRD</sequence>
<keyword evidence="6" id="KW-0732">Signal</keyword>
<accession>A0A7R9KD82</accession>
<dbReference type="GO" id="GO:0006066">
    <property type="term" value="P:alcohol metabolic process"/>
    <property type="evidence" value="ECO:0007669"/>
    <property type="project" value="UniProtKB-ARBA"/>
</dbReference>
<dbReference type="GO" id="GO:0051246">
    <property type="term" value="P:regulation of protein metabolic process"/>
    <property type="evidence" value="ECO:0007669"/>
    <property type="project" value="UniProtKB-ARBA"/>
</dbReference>
<dbReference type="SUPFAM" id="SSF56436">
    <property type="entry name" value="C-type lectin-like"/>
    <property type="match status" value="1"/>
</dbReference>
<dbReference type="Pfam" id="PF17189">
    <property type="entry name" value="Glyco_hydro_30C"/>
    <property type="match status" value="1"/>
</dbReference>
<keyword evidence="12" id="KW-0326">Glycosidase</keyword>
<dbReference type="GO" id="GO:0016758">
    <property type="term" value="F:hexosyltransferase activity"/>
    <property type="evidence" value="ECO:0007669"/>
    <property type="project" value="UniProtKB-ARBA"/>
</dbReference>
<protein>
    <recommendedName>
        <fullName evidence="5 12">Glucosylceramidase</fullName>
        <ecNumber evidence="5 12">3.2.1.45</ecNumber>
    </recommendedName>
</protein>
<keyword evidence="7 12" id="KW-0378">Hydrolase</keyword>
<comment type="catalytic activity">
    <reaction evidence="1">
        <text>a beta-D-glucosyl-(1&lt;-&gt;1')-N-acylsphing-4-enine + H2O = an N-acylsphing-4-enine + D-glucose</text>
        <dbReference type="Rhea" id="RHEA:13269"/>
        <dbReference type="ChEBI" id="CHEBI:4167"/>
        <dbReference type="ChEBI" id="CHEBI:15377"/>
        <dbReference type="ChEBI" id="CHEBI:22801"/>
        <dbReference type="ChEBI" id="CHEBI:52639"/>
        <dbReference type="EC" id="3.2.1.45"/>
    </reaction>
    <physiologicalReaction direction="left-to-right" evidence="1">
        <dbReference type="Rhea" id="RHEA:13270"/>
    </physiologicalReaction>
</comment>
<feature type="domain" description="Glycosyl hydrolase family 30 TIM-barrel" evidence="13">
    <location>
        <begin position="99"/>
        <end position="452"/>
    </location>
</feature>
<dbReference type="OrthoDB" id="2160638at2759"/>
<dbReference type="PRINTS" id="PR00843">
    <property type="entry name" value="GLHYDRLASE30"/>
</dbReference>
<gene>
    <name evidence="15" type="ORF">OSB1V03_LOCUS999</name>
</gene>
<evidence type="ECO:0000256" key="12">
    <source>
        <dbReference type="RuleBase" id="RU361188"/>
    </source>
</evidence>